<evidence type="ECO:0000313" key="4">
    <source>
        <dbReference type="EMBL" id="WPA97685.1"/>
    </source>
</evidence>
<evidence type="ECO:0000313" key="6">
    <source>
        <dbReference type="Proteomes" id="UP001302367"/>
    </source>
</evidence>
<dbReference type="PROSITE" id="PS50280">
    <property type="entry name" value="SET"/>
    <property type="match status" value="1"/>
</dbReference>
<reference evidence="3 5" key="1">
    <citation type="submission" date="2015-10" db="EMBL/GenBank/DDBJ databases">
        <title>The cercosporin biosynthetic gene cluster was horizontally transferred to several fungal lineages and shown to be expanded in Cercospora beticola based on microsynteny with recipient genomes.</title>
        <authorList>
            <person name="De Jonge R."/>
            <person name="Ebert M.K."/>
            <person name="Suttle J.C."/>
            <person name="Jurick Ii W.M."/>
            <person name="Secor G.A."/>
            <person name="Thomma B.P."/>
            <person name="Van De Peer Y."/>
            <person name="Bolton M.D."/>
        </authorList>
    </citation>
    <scope>NUCLEOTIDE SEQUENCE [LARGE SCALE GENOMIC DNA]</scope>
    <source>
        <strain evidence="3 5">09-40</strain>
    </source>
</reference>
<dbReference type="OrthoDB" id="341421at2759"/>
<dbReference type="SUPFAM" id="SSF82199">
    <property type="entry name" value="SET domain"/>
    <property type="match status" value="1"/>
</dbReference>
<dbReference type="GO" id="GO:0016279">
    <property type="term" value="F:protein-lysine N-methyltransferase activity"/>
    <property type="evidence" value="ECO:0007669"/>
    <property type="project" value="TreeGrafter"/>
</dbReference>
<sequence>MAPAKKRRRTSSAQQAQAQFSPSSPEDNKHSLFTSWAESRGVQITSVAPAVIPGRGVGLLTTAPIKKDTQIIFVPEKAMFKPLVTSIKSKAFPESVSPQAQLAISIMSACQDPSSSYHLWQSTWPIREDFESSMPLFWPKNLASHLPPSVQQPLERMREDYDRDFKSMLRLHPDWTERDFKYYWAIVNSRSFHFKPPGAKPGFMVLCPFIDYMNHGPSGTGVNVRQTPKGYEVTADRDYEPNTEILATYGAHPNDKLLVHYGFVNSSPPDAPSDDDVRLDHIIDSRLSPSTKSQLQDVGYSGSYTLFPASSHRVQPEICFRTQVAVRAELLTANEWEYFMLNGEDMTSDQSGNVEKWLRPLLTGCRDQAREKLAELAKLEPAKGSADAGAVFWLNVRWEQIEQALDAFLKLK</sequence>
<evidence type="ECO:0000313" key="5">
    <source>
        <dbReference type="Proteomes" id="UP000230605"/>
    </source>
</evidence>
<dbReference type="EMBL" id="LKMD01000100">
    <property type="protein sequence ID" value="PIB01923.1"/>
    <property type="molecule type" value="Genomic_DNA"/>
</dbReference>
<dbReference type="PANTHER" id="PTHR13271:SF137">
    <property type="entry name" value="SET DOMAIN-CONTAINING PROTEIN"/>
    <property type="match status" value="1"/>
</dbReference>
<dbReference type="Gene3D" id="3.90.1410.10">
    <property type="entry name" value="set domain protein methyltransferase, domain 1"/>
    <property type="match status" value="1"/>
</dbReference>
<evidence type="ECO:0000313" key="3">
    <source>
        <dbReference type="EMBL" id="PIB01923.1"/>
    </source>
</evidence>
<dbReference type="EMBL" id="CP134185">
    <property type="protein sequence ID" value="WPA97685.1"/>
    <property type="molecule type" value="Genomic_DNA"/>
</dbReference>
<feature type="compositionally biased region" description="Low complexity" evidence="1">
    <location>
        <begin position="11"/>
        <end position="25"/>
    </location>
</feature>
<dbReference type="Pfam" id="PF00856">
    <property type="entry name" value="SET"/>
    <property type="match status" value="1"/>
</dbReference>
<dbReference type="Proteomes" id="UP001302367">
    <property type="component" value="Chromosome 2"/>
</dbReference>
<dbReference type="PANTHER" id="PTHR13271">
    <property type="entry name" value="UNCHARACTERIZED PUTATIVE METHYLTRANSFERASE"/>
    <property type="match status" value="1"/>
</dbReference>
<keyword evidence="6" id="KW-1185">Reference proteome</keyword>
<evidence type="ECO:0000256" key="1">
    <source>
        <dbReference type="SAM" id="MobiDB-lite"/>
    </source>
</evidence>
<feature type="region of interest" description="Disordered" evidence="1">
    <location>
        <begin position="1"/>
        <end position="30"/>
    </location>
</feature>
<dbReference type="Proteomes" id="UP000230605">
    <property type="component" value="Chromosome 1"/>
</dbReference>
<feature type="domain" description="SET" evidence="2">
    <location>
        <begin position="40"/>
        <end position="250"/>
    </location>
</feature>
<name>A0A2G5IBS4_CERBT</name>
<proteinExistence type="predicted"/>
<accession>A0A2G5IBS4</accession>
<dbReference type="InterPro" id="IPR001214">
    <property type="entry name" value="SET_dom"/>
</dbReference>
<protein>
    <recommendedName>
        <fullName evidence="2">SET domain-containing protein</fullName>
    </recommendedName>
</protein>
<dbReference type="AlphaFoldDB" id="A0A2G5IBS4"/>
<dbReference type="InterPro" id="IPR046341">
    <property type="entry name" value="SET_dom_sf"/>
</dbReference>
<feature type="compositionally biased region" description="Basic residues" evidence="1">
    <location>
        <begin position="1"/>
        <end position="10"/>
    </location>
</feature>
<dbReference type="InterPro" id="IPR050600">
    <property type="entry name" value="SETD3_SETD6_MTase"/>
</dbReference>
<evidence type="ECO:0000259" key="2">
    <source>
        <dbReference type="PROSITE" id="PS50280"/>
    </source>
</evidence>
<reference evidence="4 6" key="2">
    <citation type="submission" date="2023-09" db="EMBL/GenBank/DDBJ databases">
        <title>Complete-Gapless Cercospora beticola genome.</title>
        <authorList>
            <person name="Wyatt N.A."/>
            <person name="Spanner R.E."/>
            <person name="Bolton M.D."/>
        </authorList>
    </citation>
    <scope>NUCLEOTIDE SEQUENCE [LARGE SCALE GENOMIC DNA]</scope>
    <source>
        <strain evidence="4">Cb09-40</strain>
    </source>
</reference>
<organism evidence="3 5">
    <name type="scientific">Cercospora beticola</name>
    <name type="common">Sugarbeet leaf spot fungus</name>
    <dbReference type="NCBI Taxonomy" id="122368"/>
    <lineage>
        <taxon>Eukaryota</taxon>
        <taxon>Fungi</taxon>
        <taxon>Dikarya</taxon>
        <taxon>Ascomycota</taxon>
        <taxon>Pezizomycotina</taxon>
        <taxon>Dothideomycetes</taxon>
        <taxon>Dothideomycetidae</taxon>
        <taxon>Mycosphaerellales</taxon>
        <taxon>Mycosphaerellaceae</taxon>
        <taxon>Cercospora</taxon>
    </lineage>
</organism>
<gene>
    <name evidence="3" type="ORF">CB0940_02178</name>
    <name evidence="4" type="ORF">RHO25_002296</name>
</gene>